<dbReference type="KEGG" id="fgr:FGSG_12334"/>
<evidence type="ECO:0000313" key="1">
    <source>
        <dbReference type="EMBL" id="CEF78898.1"/>
    </source>
</evidence>
<dbReference type="AlphaFoldDB" id="I1S663"/>
<evidence type="ECO:0000313" key="2">
    <source>
        <dbReference type="EnsemblFungi" id="CEF78898"/>
    </source>
</evidence>
<dbReference type="HOGENOM" id="CLU_2223527_0_0_1"/>
<reference evidence="2" key="4">
    <citation type="submission" date="2017-01" db="UniProtKB">
        <authorList>
            <consortium name="EnsemblFungi"/>
        </authorList>
    </citation>
    <scope>IDENTIFICATION</scope>
    <source>
        <strain evidence="2">PH-1 / ATCC MYA-4620 / FGSC 9075 / NRRL 31084</strain>
    </source>
</reference>
<proteinExistence type="predicted"/>
<accession>I1S663</accession>
<evidence type="ECO:0000313" key="3">
    <source>
        <dbReference type="Proteomes" id="UP000070720"/>
    </source>
</evidence>
<dbReference type="EMBL" id="HG970333">
    <property type="protein sequence ID" value="CEF78898.1"/>
    <property type="molecule type" value="Genomic_DNA"/>
</dbReference>
<dbReference type="EnsemblFungi" id="CEF78898">
    <property type="protein sequence ID" value="CEF78898"/>
    <property type="gene ID" value="FGRRES_12334"/>
</dbReference>
<accession>A0A098DIV0</accession>
<name>I1S663_GIBZE</name>
<reference evidence="2 3" key="1">
    <citation type="journal article" date="2007" name="Science">
        <title>The Fusarium graminearum genome reveals a link between localized polymorphism and pathogen specialization.</title>
        <authorList>
            <person name="Cuomo C.A."/>
            <person name="Gueldener U."/>
            <person name="Xu J.-R."/>
            <person name="Trail F."/>
            <person name="Turgeon B.G."/>
            <person name="Di Pietro A."/>
            <person name="Walton J.D."/>
            <person name="Ma L.-J."/>
            <person name="Baker S.E."/>
            <person name="Rep M."/>
            <person name="Adam G."/>
            <person name="Antoniw J."/>
            <person name="Baldwin T."/>
            <person name="Calvo S.E."/>
            <person name="Chang Y.-L."/>
            <person name="DeCaprio D."/>
            <person name="Gale L.R."/>
            <person name="Gnerre S."/>
            <person name="Goswami R.S."/>
            <person name="Hammond-Kosack K."/>
            <person name="Harris L.J."/>
            <person name="Hilburn K."/>
            <person name="Kennell J.C."/>
            <person name="Kroken S."/>
            <person name="Magnuson J.K."/>
            <person name="Mannhaupt G."/>
            <person name="Mauceli E.W."/>
            <person name="Mewes H.-W."/>
            <person name="Mitterbauer R."/>
            <person name="Muehlbauer G."/>
            <person name="Muensterkoetter M."/>
            <person name="Nelson D."/>
            <person name="O'Donnell K."/>
            <person name="Ouellet T."/>
            <person name="Qi W."/>
            <person name="Quesneville H."/>
            <person name="Roncero M.I.G."/>
            <person name="Seong K.-Y."/>
            <person name="Tetko I.V."/>
            <person name="Urban M."/>
            <person name="Waalwijk C."/>
            <person name="Ward T.J."/>
            <person name="Yao J."/>
            <person name="Birren B.W."/>
            <person name="Kistler H.C."/>
        </authorList>
    </citation>
    <scope>NUCLEOTIDE SEQUENCE [LARGE SCALE GENOMIC DNA]</scope>
    <source>
        <strain evidence="3">ATCC MYA-4620 / CBS 123657 / FGSC 9075 / NRRL 31084 / PH-1</strain>
        <strain evidence="2">PH-1 / ATCC MYA-4620 / FGSC 9075 / NRRL 31084</strain>
    </source>
</reference>
<sequence>MHTGSYILIPGYNVNPQFSLAMRMDLPCSRMHLAFEAGPIPPRNKSSISRKGAPNGICAPATHVTAVIFPITTLFRTIHGSLNRLFVLASRYCFVLSCLTYRFYEI</sequence>
<dbReference type="InParanoid" id="I1S663"/>
<dbReference type="RefSeq" id="XP_011321671.1">
    <property type="nucleotide sequence ID" value="XM_011323369.1"/>
</dbReference>
<keyword evidence="3" id="KW-1185">Reference proteome</keyword>
<dbReference type="VEuPathDB" id="FungiDB:FGRAMPH1_01G14191"/>
<reference evidence="1 3" key="3">
    <citation type="journal article" date="2015" name="BMC Genomics">
        <title>The completed genome sequence of the pathogenic ascomycete fungus Fusarium graminearum.</title>
        <authorList>
            <person name="King R."/>
            <person name="Urban M."/>
            <person name="Hammond-Kosack M.C."/>
            <person name="Hassani-Pak K."/>
            <person name="Hammond-Kosack K.E."/>
        </authorList>
    </citation>
    <scope>NUCLEOTIDE SEQUENCE [LARGE SCALE GENOMIC DNA]</scope>
    <source>
        <strain evidence="3">ATCC MYA-4620 / CBS 123657 / FGSC 9075 / NRRL 31084 / PH-1</strain>
        <strain evidence="1">PH-1</strain>
    </source>
</reference>
<dbReference type="Proteomes" id="UP000070720">
    <property type="component" value="Chromosome 2"/>
</dbReference>
<protein>
    <submittedName>
        <fullName evidence="1">Chromosome 2, complete genome</fullName>
    </submittedName>
</protein>
<organism evidence="1 3">
    <name type="scientific">Gibberella zeae (strain ATCC MYA-4620 / CBS 123657 / FGSC 9075 / NRRL 31084 / PH-1)</name>
    <name type="common">Wheat head blight fungus</name>
    <name type="synonym">Fusarium graminearum</name>
    <dbReference type="NCBI Taxonomy" id="229533"/>
    <lineage>
        <taxon>Eukaryota</taxon>
        <taxon>Fungi</taxon>
        <taxon>Dikarya</taxon>
        <taxon>Ascomycota</taxon>
        <taxon>Pezizomycotina</taxon>
        <taxon>Sordariomycetes</taxon>
        <taxon>Hypocreomycetidae</taxon>
        <taxon>Hypocreales</taxon>
        <taxon>Nectriaceae</taxon>
        <taxon>Fusarium</taxon>
    </lineage>
</organism>
<reference evidence="2 3" key="2">
    <citation type="journal article" date="2010" name="Nature">
        <title>Comparative genomics reveals mobile pathogenicity chromosomes in Fusarium.</title>
        <authorList>
            <person name="Ma L.J."/>
            <person name="van der Does H.C."/>
            <person name="Borkovich K.A."/>
            <person name="Coleman J.J."/>
            <person name="Daboussi M.J."/>
            <person name="Di Pietro A."/>
            <person name="Dufresne M."/>
            <person name="Freitag M."/>
            <person name="Grabherr M."/>
            <person name="Henrissat B."/>
            <person name="Houterman P.M."/>
            <person name="Kang S."/>
            <person name="Shim W.B."/>
            <person name="Woloshuk C."/>
            <person name="Xie X."/>
            <person name="Xu J.R."/>
            <person name="Antoniw J."/>
            <person name="Baker S.E."/>
            <person name="Bluhm B.H."/>
            <person name="Breakspear A."/>
            <person name="Brown D.W."/>
            <person name="Butchko R.A."/>
            <person name="Chapman S."/>
            <person name="Coulson R."/>
            <person name="Coutinho P.M."/>
            <person name="Danchin E.G."/>
            <person name="Diener A."/>
            <person name="Gale L.R."/>
            <person name="Gardiner D.M."/>
            <person name="Goff S."/>
            <person name="Hammond-Kosack K.E."/>
            <person name="Hilburn K."/>
            <person name="Hua-Van A."/>
            <person name="Jonkers W."/>
            <person name="Kazan K."/>
            <person name="Kodira C.D."/>
            <person name="Koehrsen M."/>
            <person name="Kumar L."/>
            <person name="Lee Y.H."/>
            <person name="Li L."/>
            <person name="Manners J.M."/>
            <person name="Miranda-Saavedra D."/>
            <person name="Mukherjee M."/>
            <person name="Park G."/>
            <person name="Park J."/>
            <person name="Park S.Y."/>
            <person name="Proctor R.H."/>
            <person name="Regev A."/>
            <person name="Ruiz-Roldan M.C."/>
            <person name="Sain D."/>
            <person name="Sakthikumar S."/>
            <person name="Sykes S."/>
            <person name="Schwartz D.C."/>
            <person name="Turgeon B.G."/>
            <person name="Wapinski I."/>
            <person name="Yoder O."/>
            <person name="Young S."/>
            <person name="Zeng Q."/>
            <person name="Zhou S."/>
            <person name="Galagan J."/>
            <person name="Cuomo C.A."/>
            <person name="Kistler H.C."/>
            <person name="Rep M."/>
        </authorList>
    </citation>
    <scope>GENOME REANNOTATION</scope>
    <source>
        <strain evidence="3">ATCC MYA-4620 / CBS 123657 / FGSC 9075 / NRRL 31084 / PH-1</strain>
        <strain evidence="2">PH-1 / ATCC MYA-4620 / FGSC 9075 / NRRL 31084</strain>
    </source>
</reference>
<gene>
    <name evidence="1" type="ORF">FGRAMPH1_01T14191</name>
</gene>